<accession>A0A1X7LG04</accession>
<dbReference type="RefSeq" id="WP_085495945.1">
    <property type="nucleotide sequence ID" value="NZ_FXAZ01000004.1"/>
</dbReference>
<reference evidence="2 3" key="1">
    <citation type="submission" date="2017-04" db="EMBL/GenBank/DDBJ databases">
        <authorList>
            <person name="Afonso C.L."/>
            <person name="Miller P.J."/>
            <person name="Scott M.A."/>
            <person name="Spackman E."/>
            <person name="Goraichik I."/>
            <person name="Dimitrov K.M."/>
            <person name="Suarez D.L."/>
            <person name="Swayne D.E."/>
        </authorList>
    </citation>
    <scope>NUCLEOTIDE SEQUENCE [LARGE SCALE GENOMIC DNA]</scope>
    <source>
        <strain evidence="2 3">11</strain>
    </source>
</reference>
<keyword evidence="3" id="KW-1185">Reference proteome</keyword>
<proteinExistence type="predicted"/>
<dbReference type="EMBL" id="FXAZ01000004">
    <property type="protein sequence ID" value="SMG52099.1"/>
    <property type="molecule type" value="Genomic_DNA"/>
</dbReference>
<keyword evidence="1" id="KW-0812">Transmembrane</keyword>
<name>A0A1X7LG04_9BACL</name>
<dbReference type="Proteomes" id="UP000193834">
    <property type="component" value="Unassembled WGS sequence"/>
</dbReference>
<protein>
    <submittedName>
        <fullName evidence="2">Uncharacterized protein</fullName>
    </submittedName>
</protein>
<sequence>MKPFIYACSGIFLIMITYYLNHIATSLAHMSKDSGPNEYFSAFSYLVGVLFIIRGLIHYSRQRNR</sequence>
<evidence type="ECO:0000313" key="3">
    <source>
        <dbReference type="Proteomes" id="UP000193834"/>
    </source>
</evidence>
<evidence type="ECO:0000313" key="2">
    <source>
        <dbReference type="EMBL" id="SMG52099.1"/>
    </source>
</evidence>
<dbReference type="AlphaFoldDB" id="A0A1X7LG04"/>
<feature type="transmembrane region" description="Helical" evidence="1">
    <location>
        <begin position="39"/>
        <end position="57"/>
    </location>
</feature>
<feature type="transmembrane region" description="Helical" evidence="1">
    <location>
        <begin position="5"/>
        <end position="27"/>
    </location>
</feature>
<evidence type="ECO:0000256" key="1">
    <source>
        <dbReference type="SAM" id="Phobius"/>
    </source>
</evidence>
<keyword evidence="1" id="KW-0472">Membrane</keyword>
<dbReference type="STRING" id="1852522.SAMN06295960_3345"/>
<gene>
    <name evidence="2" type="ORF">SAMN06295960_3345</name>
</gene>
<keyword evidence="1" id="KW-1133">Transmembrane helix</keyword>
<organism evidence="2 3">
    <name type="scientific">Paenibacillus aquistagni</name>
    <dbReference type="NCBI Taxonomy" id="1852522"/>
    <lineage>
        <taxon>Bacteria</taxon>
        <taxon>Bacillati</taxon>
        <taxon>Bacillota</taxon>
        <taxon>Bacilli</taxon>
        <taxon>Bacillales</taxon>
        <taxon>Paenibacillaceae</taxon>
        <taxon>Paenibacillus</taxon>
    </lineage>
</organism>